<evidence type="ECO:0000256" key="1">
    <source>
        <dbReference type="ARBA" id="ARBA00003544"/>
    </source>
</evidence>
<dbReference type="PANTHER" id="PTHR35604:SF2">
    <property type="entry name" value="TRANSPOSASE INSH FOR INSERTION SEQUENCE ELEMENT IS5A-RELATED"/>
    <property type="match status" value="1"/>
</dbReference>
<dbReference type="PANTHER" id="PTHR35604">
    <property type="entry name" value="TRANSPOSASE INSH FOR INSERTION SEQUENCE ELEMENT IS5A-RELATED"/>
    <property type="match status" value="1"/>
</dbReference>
<keyword evidence="10" id="KW-0614">Plasmid</keyword>
<dbReference type="Pfam" id="PF01609">
    <property type="entry name" value="DDE_Tnp_1"/>
    <property type="match status" value="1"/>
</dbReference>
<evidence type="ECO:0000256" key="2">
    <source>
        <dbReference type="ARBA" id="ARBA00010075"/>
    </source>
</evidence>
<gene>
    <name evidence="8" type="ordered locus">Atc_1100</name>
    <name evidence="9" type="ordered locus">Atc_m202</name>
    <name evidence="10" type="ordered locus">Atc_m234</name>
</gene>
<dbReference type="KEGG" id="acu:Atc_m202"/>
<keyword evidence="11" id="KW-1185">Reference proteome</keyword>
<geneLocation type="plasmid" evidence="10">
    <name>megaplasmid</name>
</geneLocation>
<dbReference type="HOGENOM" id="CLU_049873_1_1_6"/>
<keyword evidence="4" id="KW-0238">DNA-binding</keyword>
<proteinExistence type="inferred from homology"/>
<dbReference type="KEGG" id="acu:Atc_1100"/>
<sequence>MIARRTAVTNDLLANDGYIQKVDAIGDPLQKIEAVVDFSALAQAVEKIAPRPEQPKGGRPPYPTEVMVRVLVVKRLHGLSDEQTEFQLLDRRSFRRFCGLEHSRNIPDRTTIWNFENRIGVDGVNALFAELDRQIRARGLEARAGQIVDATLVPAPKQHFTREEKAILDQDAMPADWKPAKRRQKDVDARWTKKHGKSHHGYKFTVSVDRKHKFIRTWVPDTACVHDSQHLEAALDEWNTSAEIYADKGYVGADREERLREQGYRPQIQRKAKPGKALSACQERRNRRIAKVRARVEHVFAAIHQWGGKQIRTIGQARANFAMGMMVLVYNMRRLAFLGA</sequence>
<protein>
    <submittedName>
        <fullName evidence="10">Transposase IS4 family protein</fullName>
    </submittedName>
</protein>
<keyword evidence="3" id="KW-0815">Transposition</keyword>
<evidence type="ECO:0000259" key="7">
    <source>
        <dbReference type="Pfam" id="PF05598"/>
    </source>
</evidence>
<dbReference type="InterPro" id="IPR008490">
    <property type="entry name" value="Transposase_InsH_N"/>
</dbReference>
<keyword evidence="5" id="KW-0233">DNA recombination</keyword>
<dbReference type="EMBL" id="CP002573">
    <property type="protein sequence ID" value="AEK57749.1"/>
    <property type="molecule type" value="Genomic_DNA"/>
</dbReference>
<dbReference type="Proteomes" id="UP000006135">
    <property type="component" value="Plasmid megaplasmid"/>
</dbReference>
<evidence type="ECO:0000313" key="8">
    <source>
        <dbReference type="EMBL" id="AEK57749.1"/>
    </source>
</evidence>
<dbReference type="KEGG" id="acu:Atc_m234"/>
<dbReference type="Pfam" id="PF05598">
    <property type="entry name" value="DUF772"/>
    <property type="match status" value="1"/>
</dbReference>
<evidence type="ECO:0000256" key="4">
    <source>
        <dbReference type="ARBA" id="ARBA00023125"/>
    </source>
</evidence>
<evidence type="ECO:0000313" key="9">
    <source>
        <dbReference type="EMBL" id="AEK59733.1"/>
    </source>
</evidence>
<feature type="domain" description="Transposase InsH N-terminal" evidence="7">
    <location>
        <begin position="23"/>
        <end position="118"/>
    </location>
</feature>
<name>F9ZUE6_ACICS</name>
<comment type="function">
    <text evidence="1">Involved in the transposition of the insertion sequence IS5.</text>
</comment>
<dbReference type="GO" id="GO:0006313">
    <property type="term" value="P:DNA transposition"/>
    <property type="evidence" value="ECO:0007669"/>
    <property type="project" value="InterPro"/>
</dbReference>
<evidence type="ECO:0000313" key="11">
    <source>
        <dbReference type="Proteomes" id="UP000006135"/>
    </source>
</evidence>
<evidence type="ECO:0000259" key="6">
    <source>
        <dbReference type="Pfam" id="PF01609"/>
    </source>
</evidence>
<dbReference type="InterPro" id="IPR002559">
    <property type="entry name" value="Transposase_11"/>
</dbReference>
<organism evidence="10 11">
    <name type="scientific">Acidithiobacillus caldus (strain SM-1)</name>
    <dbReference type="NCBI Taxonomy" id="990288"/>
    <lineage>
        <taxon>Bacteria</taxon>
        <taxon>Pseudomonadati</taxon>
        <taxon>Pseudomonadota</taxon>
        <taxon>Acidithiobacillia</taxon>
        <taxon>Acidithiobacillales</taxon>
        <taxon>Acidithiobacillaceae</taxon>
        <taxon>Acidithiobacillus</taxon>
    </lineage>
</organism>
<evidence type="ECO:0000256" key="5">
    <source>
        <dbReference type="ARBA" id="ARBA00023172"/>
    </source>
</evidence>
<dbReference type="GO" id="GO:0003677">
    <property type="term" value="F:DNA binding"/>
    <property type="evidence" value="ECO:0007669"/>
    <property type="project" value="UniProtKB-KW"/>
</dbReference>
<accession>F9ZUE6</accession>
<feature type="domain" description="Transposase IS4-like" evidence="6">
    <location>
        <begin position="145"/>
        <end position="332"/>
    </location>
</feature>
<evidence type="ECO:0000313" key="10">
    <source>
        <dbReference type="EMBL" id="AEK59765.1"/>
    </source>
</evidence>
<dbReference type="EMBL" id="CP002574">
    <property type="protein sequence ID" value="AEK59765.1"/>
    <property type="molecule type" value="Genomic_DNA"/>
</dbReference>
<dbReference type="GO" id="GO:0004803">
    <property type="term" value="F:transposase activity"/>
    <property type="evidence" value="ECO:0007669"/>
    <property type="project" value="InterPro"/>
</dbReference>
<dbReference type="EMBL" id="CP002574">
    <property type="protein sequence ID" value="AEK59733.1"/>
    <property type="molecule type" value="Genomic_DNA"/>
</dbReference>
<dbReference type="AlphaFoldDB" id="F9ZUE6"/>
<evidence type="ECO:0000256" key="3">
    <source>
        <dbReference type="ARBA" id="ARBA00022578"/>
    </source>
</evidence>
<dbReference type="NCBIfam" id="NF033581">
    <property type="entry name" value="transpos_IS5_4"/>
    <property type="match status" value="1"/>
</dbReference>
<dbReference type="Proteomes" id="UP000006135">
    <property type="component" value="Chromosome"/>
</dbReference>
<comment type="similarity">
    <text evidence="2">Belongs to the transposase 11 family.</text>
</comment>
<dbReference type="InterPro" id="IPR047959">
    <property type="entry name" value="Transpos_IS5"/>
</dbReference>
<reference evidence="10 11" key="1">
    <citation type="journal article" date="2011" name="J. Genet. Genomics">
        <title>Unraveling the Acidithiobacillus caldus complete genome and its central metabolisms for carbon assimilation.</title>
        <authorList>
            <person name="You X.Y."/>
            <person name="Guo X."/>
            <person name="Zheng H.J."/>
            <person name="Zhang M.J."/>
            <person name="Liu L.J."/>
            <person name="Zhu Y.Q."/>
            <person name="Zhu B."/>
            <person name="Wang S.Y."/>
            <person name="Zhao G.P."/>
            <person name="Poetsch A."/>
            <person name="Jiang C.Y."/>
            <person name="Liu S.J."/>
        </authorList>
    </citation>
    <scope>NUCLEOTIDE SEQUENCE [LARGE SCALE GENOMIC DNA]</scope>
    <source>
        <strain evidence="8 11">SM-1</strain>
        <plasmid evidence="10">megaplasmid</plasmid>
        <plasmid evidence="11">Plasmid megaplasmid</plasmid>
        <plasmid evidence="10">SM-1</plasmid>
    </source>
</reference>